<dbReference type="Pfam" id="PF03349">
    <property type="entry name" value="Toluene_X"/>
    <property type="match status" value="1"/>
</dbReference>
<dbReference type="EMBL" id="SLWW01000019">
    <property type="protein sequence ID" value="TCO69042.1"/>
    <property type="molecule type" value="Genomic_DNA"/>
</dbReference>
<comment type="subcellular location">
    <subcellularLocation>
        <location evidence="1">Cell outer membrane</location>
        <topology evidence="1">Multi-pass membrane protein</topology>
    </subcellularLocation>
</comment>
<dbReference type="Proteomes" id="UP000295142">
    <property type="component" value="Unassembled WGS sequence"/>
</dbReference>
<evidence type="ECO:0000256" key="6">
    <source>
        <dbReference type="ARBA" id="ARBA00023136"/>
    </source>
</evidence>
<keyword evidence="7" id="KW-0998">Cell outer membrane</keyword>
<reference evidence="9 10" key="1">
    <citation type="submission" date="2019-03" db="EMBL/GenBank/DDBJ databases">
        <title>Genomic Encyclopedia of Type Strains, Phase IV (KMG-IV): sequencing the most valuable type-strain genomes for metagenomic binning, comparative biology and taxonomic classification.</title>
        <authorList>
            <person name="Goeker M."/>
        </authorList>
    </citation>
    <scope>NUCLEOTIDE SEQUENCE [LARGE SCALE GENOMIC DNA]</scope>
    <source>
        <strain evidence="9 10">DSM 4868</strain>
    </source>
</reference>
<keyword evidence="10" id="KW-1185">Reference proteome</keyword>
<dbReference type="SUPFAM" id="SSF56935">
    <property type="entry name" value="Porins"/>
    <property type="match status" value="1"/>
</dbReference>
<evidence type="ECO:0000256" key="5">
    <source>
        <dbReference type="ARBA" id="ARBA00022729"/>
    </source>
</evidence>
<feature type="signal peptide" evidence="8">
    <location>
        <begin position="1"/>
        <end position="20"/>
    </location>
</feature>
<keyword evidence="6" id="KW-0472">Membrane</keyword>
<dbReference type="RefSeq" id="WP_243645128.1">
    <property type="nucleotide sequence ID" value="NZ_SLWW01000019.1"/>
</dbReference>
<dbReference type="AlphaFoldDB" id="A0A4R2KA59"/>
<proteinExistence type="inferred from homology"/>
<evidence type="ECO:0000256" key="7">
    <source>
        <dbReference type="ARBA" id="ARBA00023237"/>
    </source>
</evidence>
<protein>
    <recommendedName>
        <fullName evidence="11">Transporter</fullName>
    </recommendedName>
</protein>
<comment type="caution">
    <text evidence="9">The sequence shown here is derived from an EMBL/GenBank/DDBJ whole genome shotgun (WGS) entry which is preliminary data.</text>
</comment>
<evidence type="ECO:0008006" key="11">
    <source>
        <dbReference type="Google" id="ProtNLM"/>
    </source>
</evidence>
<comment type="similarity">
    <text evidence="2">Belongs to the OmpP1/FadL family.</text>
</comment>
<feature type="chain" id="PRO_5020679646" description="Transporter" evidence="8">
    <location>
        <begin position="21"/>
        <end position="272"/>
    </location>
</feature>
<dbReference type="InterPro" id="IPR005017">
    <property type="entry name" value="OMPP1/FadL/TodX"/>
</dbReference>
<evidence type="ECO:0000256" key="3">
    <source>
        <dbReference type="ARBA" id="ARBA00022452"/>
    </source>
</evidence>
<dbReference type="Gene3D" id="2.40.160.60">
    <property type="entry name" value="Outer membrane protein transport protein (OMPP1/FadL/TodX)"/>
    <property type="match status" value="1"/>
</dbReference>
<evidence type="ECO:0000313" key="9">
    <source>
        <dbReference type="EMBL" id="TCO69042.1"/>
    </source>
</evidence>
<evidence type="ECO:0000313" key="10">
    <source>
        <dbReference type="Proteomes" id="UP000295142"/>
    </source>
</evidence>
<keyword evidence="3" id="KW-1134">Transmembrane beta strand</keyword>
<keyword evidence="5 8" id="KW-0732">Signal</keyword>
<evidence type="ECO:0000256" key="4">
    <source>
        <dbReference type="ARBA" id="ARBA00022692"/>
    </source>
</evidence>
<keyword evidence="4" id="KW-0812">Transmembrane</keyword>
<name>A0A4R2KA59_9RHOB</name>
<evidence type="ECO:0000256" key="8">
    <source>
        <dbReference type="SAM" id="SignalP"/>
    </source>
</evidence>
<sequence>MKHLVTGTVLAALGAGAAHAGGVERSTQSVGILFEKGNYAEFSFSYFEPSVSGRVGAPFAPAGSGNMLDSFTNVTLAYKHALTDQIDLAIVFDQPIGANVDYPLGTGYPIQGTTAELKNNAITGFIRYKLPSSISLIGGVRVMQTSGIVSIPNPPPVPAAPPYALKTSEETDFGYVVGVAWERPEIAARVALSYNSAITHDFDATESSILTGGLPVAGTFKTEIPESINLEFQTGIAPDTLLFGSIRWVNWTEFTIDPDEYRNVYPGNALVD</sequence>
<accession>A0A4R2KA59</accession>
<organism evidence="9 10">
    <name type="scientific">Rhodovulum euryhalinum</name>
    <dbReference type="NCBI Taxonomy" id="35805"/>
    <lineage>
        <taxon>Bacteria</taxon>
        <taxon>Pseudomonadati</taxon>
        <taxon>Pseudomonadota</taxon>
        <taxon>Alphaproteobacteria</taxon>
        <taxon>Rhodobacterales</taxon>
        <taxon>Paracoccaceae</taxon>
        <taxon>Rhodovulum</taxon>
    </lineage>
</organism>
<gene>
    <name evidence="9" type="ORF">EV655_11939</name>
</gene>
<evidence type="ECO:0000256" key="2">
    <source>
        <dbReference type="ARBA" id="ARBA00008163"/>
    </source>
</evidence>
<dbReference type="GO" id="GO:0009279">
    <property type="term" value="C:cell outer membrane"/>
    <property type="evidence" value="ECO:0007669"/>
    <property type="project" value="UniProtKB-SubCell"/>
</dbReference>
<evidence type="ECO:0000256" key="1">
    <source>
        <dbReference type="ARBA" id="ARBA00004571"/>
    </source>
</evidence>